<accession>A0ABP8R4S9</accession>
<feature type="transmembrane region" description="Helical" evidence="1">
    <location>
        <begin position="57"/>
        <end position="74"/>
    </location>
</feature>
<organism evidence="2 3">
    <name type="scientific">Sphingobacterium thermophilum</name>
    <dbReference type="NCBI Taxonomy" id="768534"/>
    <lineage>
        <taxon>Bacteria</taxon>
        <taxon>Pseudomonadati</taxon>
        <taxon>Bacteroidota</taxon>
        <taxon>Sphingobacteriia</taxon>
        <taxon>Sphingobacteriales</taxon>
        <taxon>Sphingobacteriaceae</taxon>
        <taxon>Sphingobacterium</taxon>
    </lineage>
</organism>
<protein>
    <submittedName>
        <fullName evidence="2">DUF3307 domain-containing protein</fullName>
    </submittedName>
</protein>
<proteinExistence type="predicted"/>
<dbReference type="Proteomes" id="UP001500394">
    <property type="component" value="Unassembled WGS sequence"/>
</dbReference>
<dbReference type="EMBL" id="BAABGR010000029">
    <property type="protein sequence ID" value="GAA4518021.1"/>
    <property type="molecule type" value="Genomic_DNA"/>
</dbReference>
<feature type="transmembrane region" description="Helical" evidence="1">
    <location>
        <begin position="216"/>
        <end position="239"/>
    </location>
</feature>
<reference evidence="3" key="1">
    <citation type="journal article" date="2019" name="Int. J. Syst. Evol. Microbiol.">
        <title>The Global Catalogue of Microorganisms (GCM) 10K type strain sequencing project: providing services to taxonomists for standard genome sequencing and annotation.</title>
        <authorList>
            <consortium name="The Broad Institute Genomics Platform"/>
            <consortium name="The Broad Institute Genome Sequencing Center for Infectious Disease"/>
            <person name="Wu L."/>
            <person name="Ma J."/>
        </authorList>
    </citation>
    <scope>NUCLEOTIDE SEQUENCE [LARGE SCALE GENOMIC DNA]</scope>
    <source>
        <strain evidence="3">JCM 17858</strain>
    </source>
</reference>
<dbReference type="RefSeq" id="WP_345067934.1">
    <property type="nucleotide sequence ID" value="NZ_BAABGR010000029.1"/>
</dbReference>
<keyword evidence="1" id="KW-0472">Membrane</keyword>
<keyword evidence="1" id="KW-1133">Transmembrane helix</keyword>
<name>A0ABP8R4S9_9SPHI</name>
<feature type="transmembrane region" description="Helical" evidence="1">
    <location>
        <begin position="86"/>
        <end position="109"/>
    </location>
</feature>
<dbReference type="Pfam" id="PF11750">
    <property type="entry name" value="DUF3307"/>
    <property type="match status" value="1"/>
</dbReference>
<comment type="caution">
    <text evidence="2">The sequence shown here is derived from an EMBL/GenBank/DDBJ whole genome shotgun (WGS) entry which is preliminary data.</text>
</comment>
<evidence type="ECO:0000313" key="2">
    <source>
        <dbReference type="EMBL" id="GAA4518021.1"/>
    </source>
</evidence>
<keyword evidence="3" id="KW-1185">Reference proteome</keyword>
<gene>
    <name evidence="2" type="ORF">GCM10023173_19250</name>
</gene>
<feature type="transmembrane region" description="Helical" evidence="1">
    <location>
        <begin position="124"/>
        <end position="146"/>
    </location>
</feature>
<keyword evidence="1" id="KW-0812">Transmembrane</keyword>
<feature type="transmembrane region" description="Helical" evidence="1">
    <location>
        <begin position="167"/>
        <end position="196"/>
    </location>
</feature>
<dbReference type="InterPro" id="IPR021737">
    <property type="entry name" value="Phage_phiKZ_Orf197"/>
</dbReference>
<sequence>MLTLLLKLLLAHLIGDFALQTKTMVLRRKDNVGYLLLHILIHIALLVGFLWKDKEQYALVIATIAISHLAIDSLKIWMEEKFPRNPFLLFVIDQILHISIIFIVVIFSFGWDALPLQQISFEKVLLYSIAFVAITIVTPVILRLFFSKWQKESEFYNKKQDSLMHAGLWIGIIERLLIVLFILVDFWEGIGFLLAAKSIFRFGDLANAKDTKFTEYILVGTLASFMIAISIGYGLKLLLNII</sequence>
<evidence type="ECO:0000313" key="3">
    <source>
        <dbReference type="Proteomes" id="UP001500394"/>
    </source>
</evidence>
<feature type="transmembrane region" description="Helical" evidence="1">
    <location>
        <begin position="32"/>
        <end position="51"/>
    </location>
</feature>
<evidence type="ECO:0000256" key="1">
    <source>
        <dbReference type="SAM" id="Phobius"/>
    </source>
</evidence>